<reference evidence="3" key="3">
    <citation type="submission" date="2015-06" db="UniProtKB">
        <authorList>
            <consortium name="EnsemblProtists"/>
        </authorList>
    </citation>
    <scope>IDENTIFICATION</scope>
</reference>
<dbReference type="Proteomes" id="UP000011087">
    <property type="component" value="Unassembled WGS sequence"/>
</dbReference>
<protein>
    <recommendedName>
        <fullName evidence="5">PWWP domain-containing protein</fullName>
    </recommendedName>
</protein>
<dbReference type="RefSeq" id="XP_005839219.1">
    <property type="nucleotide sequence ID" value="XM_005839162.1"/>
</dbReference>
<reference evidence="2 4" key="1">
    <citation type="journal article" date="2012" name="Nature">
        <title>Algal genomes reveal evolutionary mosaicism and the fate of nucleomorphs.</title>
        <authorList>
            <consortium name="DOE Joint Genome Institute"/>
            <person name="Curtis B.A."/>
            <person name="Tanifuji G."/>
            <person name="Burki F."/>
            <person name="Gruber A."/>
            <person name="Irimia M."/>
            <person name="Maruyama S."/>
            <person name="Arias M.C."/>
            <person name="Ball S.G."/>
            <person name="Gile G.H."/>
            <person name="Hirakawa Y."/>
            <person name="Hopkins J.F."/>
            <person name="Kuo A."/>
            <person name="Rensing S.A."/>
            <person name="Schmutz J."/>
            <person name="Symeonidi A."/>
            <person name="Elias M."/>
            <person name="Eveleigh R.J."/>
            <person name="Herman E.K."/>
            <person name="Klute M.J."/>
            <person name="Nakayama T."/>
            <person name="Obornik M."/>
            <person name="Reyes-Prieto A."/>
            <person name="Armbrust E.V."/>
            <person name="Aves S.J."/>
            <person name="Beiko R.G."/>
            <person name="Coutinho P."/>
            <person name="Dacks J.B."/>
            <person name="Durnford D.G."/>
            <person name="Fast N.M."/>
            <person name="Green B.R."/>
            <person name="Grisdale C.J."/>
            <person name="Hempel F."/>
            <person name="Henrissat B."/>
            <person name="Hoppner M.P."/>
            <person name="Ishida K."/>
            <person name="Kim E."/>
            <person name="Koreny L."/>
            <person name="Kroth P.G."/>
            <person name="Liu Y."/>
            <person name="Malik S.B."/>
            <person name="Maier U.G."/>
            <person name="McRose D."/>
            <person name="Mock T."/>
            <person name="Neilson J.A."/>
            <person name="Onodera N.T."/>
            <person name="Poole A.M."/>
            <person name="Pritham E.J."/>
            <person name="Richards T.A."/>
            <person name="Rocap G."/>
            <person name="Roy S.W."/>
            <person name="Sarai C."/>
            <person name="Schaack S."/>
            <person name="Shirato S."/>
            <person name="Slamovits C.H."/>
            <person name="Spencer D.F."/>
            <person name="Suzuki S."/>
            <person name="Worden A.Z."/>
            <person name="Zauner S."/>
            <person name="Barry K."/>
            <person name="Bell C."/>
            <person name="Bharti A.K."/>
            <person name="Crow J.A."/>
            <person name="Grimwood J."/>
            <person name="Kramer R."/>
            <person name="Lindquist E."/>
            <person name="Lucas S."/>
            <person name="Salamov A."/>
            <person name="McFadden G.I."/>
            <person name="Lane C.E."/>
            <person name="Keeling P.J."/>
            <person name="Gray M.W."/>
            <person name="Grigoriev I.V."/>
            <person name="Archibald J.M."/>
        </authorList>
    </citation>
    <scope>NUCLEOTIDE SEQUENCE</scope>
    <source>
        <strain evidence="2 4">CCMP2712</strain>
    </source>
</reference>
<dbReference type="KEGG" id="gtt:GUITHDRAFT_133950"/>
<feature type="compositionally biased region" description="Basic and acidic residues" evidence="1">
    <location>
        <begin position="966"/>
        <end position="976"/>
    </location>
</feature>
<feature type="region of interest" description="Disordered" evidence="1">
    <location>
        <begin position="966"/>
        <end position="1004"/>
    </location>
</feature>
<proteinExistence type="predicted"/>
<feature type="region of interest" description="Disordered" evidence="1">
    <location>
        <begin position="1093"/>
        <end position="1122"/>
    </location>
</feature>
<dbReference type="HOGENOM" id="CLU_246291_0_0_1"/>
<dbReference type="EMBL" id="JH992973">
    <property type="protein sequence ID" value="EKX52239.1"/>
    <property type="molecule type" value="Genomic_DNA"/>
</dbReference>
<evidence type="ECO:0000256" key="1">
    <source>
        <dbReference type="SAM" id="MobiDB-lite"/>
    </source>
</evidence>
<evidence type="ECO:0008006" key="5">
    <source>
        <dbReference type="Google" id="ProtNLM"/>
    </source>
</evidence>
<feature type="compositionally biased region" description="Basic and acidic residues" evidence="1">
    <location>
        <begin position="489"/>
        <end position="521"/>
    </location>
</feature>
<evidence type="ECO:0000313" key="3">
    <source>
        <dbReference type="EnsemblProtists" id="EKX52239"/>
    </source>
</evidence>
<organism evidence="2">
    <name type="scientific">Guillardia theta (strain CCMP2712)</name>
    <name type="common">Cryptophyte</name>
    <dbReference type="NCBI Taxonomy" id="905079"/>
    <lineage>
        <taxon>Eukaryota</taxon>
        <taxon>Cryptophyceae</taxon>
        <taxon>Pyrenomonadales</taxon>
        <taxon>Geminigeraceae</taxon>
        <taxon>Guillardia</taxon>
    </lineage>
</organism>
<dbReference type="EnsemblProtists" id="EKX52239">
    <property type="protein sequence ID" value="EKX52239"/>
    <property type="gene ID" value="GUITHDRAFT_133950"/>
</dbReference>
<accession>L1JV92</accession>
<sequence>MVLAGQTAAPAPPPHLSLLFLPTLLEPHDMMGKARSVNIDVTRGGEGSVEGLIVRGECEDFQWTDWEEIQRVRRVSIPARGGDTSVETSNLLGAIKSLSPNCSVGVRVQGKVRFQQITGGVTGWNLAEVEGSAGDVRGAIGGFLEVFARADSSTERRNGVVTGKIMKEAGGNPIKDPSTDLIGEWKTDGHLHFDVLGEDEGKIHYSGNVENQRFLGSCRKPDGQEEGACFQVQSEASPKCIPWKSASRGLSVKTFLELQFKTRTCELKLMSSRIRRRSLLPFMKQPHTFEIHQAPIAKQAVRSSAGSSNKLATLTIGLQLRLGISLFSLGAGVAGPQEEMSEFSGFFIYHRCMMQHLMLVVLTVLVSGLLSMAGLHFSSQTPEKRFVSVVEISREDDSYDSEIIWMLNCGHWMMVSRQIQEIFAVYAKEIEKCGGSEKIDSQSQSKLAEHKAIIYADVIVPVNQHQNSGGKHTAASRAMKDASSQGVKKQIEESKENKVDNRDRVSNSADKDPSTATRAEEEPPPASQPRVTVREQMSQSLKEQMRNTVSKTLSCEAANSFKQHLENPQIEPALRSQVVDLLASVPGIPDRLSFTSSEIDTILEFRDRVLQKWRAIRDLSGDEGPIFDALCILARSFDDVFQESFSLHLQRHSSGMSIDVDPIELCGMRVCFYRFETFSLLYGMVDDTEDDQLHVLLDNEEELWVSTTDKNLLVMRSTVQEHDDDVEDSGENVMIEAEEPEAQGKHDMEEEENLNEDKEEVDENLNEKKETQEVEVLFDDGVWYLGKLSQFFEKSGNHRIIFDDGDQQDILLPDPDVRIAEMYYKGNYSLANEEDREVSESYNFALGDIVWWQFVKGEWWPAKVSCLDHVRSKDLKTTLEEEGQPDEDSVLVKETSFSLPLTPICQDLLGFGLHAEFMNQMVSDMERFEISVKEALFAWQKFPPGVRHEQNSRYLPLSAQFISMNERSEASAETNKRLKKRKRTNGSRSGEAEQHKEKKEKEGARLVEYDYDQVDMDMMGGWRIQKAAEEENRKKELQEKENRLVKMLSLFPIDYLHTKLKRLGVGLTANQIDYVLKTLQDKIGMVQGHVKKGVKKENEGTPDIQGSSQDGTVGHDADSLQQAQDAQNRSAVYLEDIRIARDMAENHHRLTTARCKALAKELKRREDSYKETLRRWKIDQLVLWDSQSCLKENLISSISSSSSVSIFSQTIGSSEGEYIKENLNDFASCQVDTPDAVSPCHDLTSDMWTCQETVEKLYEQIHPPLRHKNWLSESIFDQLSRGERTLHVAENFGIIFEQQNSSSGMKILKVAALRYREPAYLTGEINIGDELVRINSQEFPRETDSDIKSSINALNESEETELGFIRRFRAGVRYVSLEASKHARSSSSCSCSSSINDRHGDGSVMASLSCSDMEEKESDMSVTQEGHEDSELSVAPSVLASSCEDDALHLDELTGSPSPPMRPEVEESEALAVQRQVRECLVSLAFAFKCGQCSAGPWGKGQLFAVHLKVCSKCRNLICPGCFASNPCCAGCVSQEVPAISATTKAMIAVRSG</sequence>
<dbReference type="PaxDb" id="55529-EKX52239"/>
<dbReference type="OrthoDB" id="168165at2759"/>
<gene>
    <name evidence="2" type="ORF">GUITHDRAFT_133950</name>
</gene>
<keyword evidence="4" id="KW-1185">Reference proteome</keyword>
<feature type="compositionally biased region" description="Acidic residues" evidence="1">
    <location>
        <begin position="749"/>
        <end position="764"/>
    </location>
</feature>
<feature type="region of interest" description="Disordered" evidence="1">
    <location>
        <begin position="738"/>
        <end position="768"/>
    </location>
</feature>
<feature type="compositionally biased region" description="Polar residues" evidence="1">
    <location>
        <begin position="535"/>
        <end position="548"/>
    </location>
</feature>
<reference evidence="4" key="2">
    <citation type="submission" date="2012-11" db="EMBL/GenBank/DDBJ databases">
        <authorList>
            <person name="Kuo A."/>
            <person name="Curtis B.A."/>
            <person name="Tanifuji G."/>
            <person name="Burki F."/>
            <person name="Gruber A."/>
            <person name="Irimia M."/>
            <person name="Maruyama S."/>
            <person name="Arias M.C."/>
            <person name="Ball S.G."/>
            <person name="Gile G.H."/>
            <person name="Hirakawa Y."/>
            <person name="Hopkins J.F."/>
            <person name="Rensing S.A."/>
            <person name="Schmutz J."/>
            <person name="Symeonidi A."/>
            <person name="Elias M."/>
            <person name="Eveleigh R.J."/>
            <person name="Herman E.K."/>
            <person name="Klute M.J."/>
            <person name="Nakayama T."/>
            <person name="Obornik M."/>
            <person name="Reyes-Prieto A."/>
            <person name="Armbrust E.V."/>
            <person name="Aves S.J."/>
            <person name="Beiko R.G."/>
            <person name="Coutinho P."/>
            <person name="Dacks J.B."/>
            <person name="Durnford D.G."/>
            <person name="Fast N.M."/>
            <person name="Green B.R."/>
            <person name="Grisdale C."/>
            <person name="Hempe F."/>
            <person name="Henrissat B."/>
            <person name="Hoppner M.P."/>
            <person name="Ishida K.-I."/>
            <person name="Kim E."/>
            <person name="Koreny L."/>
            <person name="Kroth P.G."/>
            <person name="Liu Y."/>
            <person name="Malik S.-B."/>
            <person name="Maier U.G."/>
            <person name="McRose D."/>
            <person name="Mock T."/>
            <person name="Neilson J.A."/>
            <person name="Onodera N.T."/>
            <person name="Poole A.M."/>
            <person name="Pritham E.J."/>
            <person name="Richards T.A."/>
            <person name="Rocap G."/>
            <person name="Roy S.W."/>
            <person name="Sarai C."/>
            <person name="Schaack S."/>
            <person name="Shirato S."/>
            <person name="Slamovits C.H."/>
            <person name="Spencer D.F."/>
            <person name="Suzuki S."/>
            <person name="Worden A.Z."/>
            <person name="Zauner S."/>
            <person name="Barry K."/>
            <person name="Bell C."/>
            <person name="Bharti A.K."/>
            <person name="Crow J.A."/>
            <person name="Grimwood J."/>
            <person name="Kramer R."/>
            <person name="Lindquist E."/>
            <person name="Lucas S."/>
            <person name="Salamov A."/>
            <person name="McFadden G.I."/>
            <person name="Lane C.E."/>
            <person name="Keeling P.J."/>
            <person name="Gray M.W."/>
            <person name="Grigoriev I.V."/>
            <person name="Archibald J.M."/>
        </authorList>
    </citation>
    <scope>NUCLEOTIDE SEQUENCE</scope>
    <source>
        <strain evidence="4">CCMP2712</strain>
    </source>
</reference>
<feature type="region of interest" description="Disordered" evidence="1">
    <location>
        <begin position="1411"/>
        <end position="1430"/>
    </location>
</feature>
<feature type="region of interest" description="Disordered" evidence="1">
    <location>
        <begin position="465"/>
        <end position="548"/>
    </location>
</feature>
<dbReference type="GeneID" id="17308841"/>
<feature type="compositionally biased region" description="Basic and acidic residues" evidence="1">
    <location>
        <begin position="990"/>
        <end position="1004"/>
    </location>
</feature>
<evidence type="ECO:0000313" key="4">
    <source>
        <dbReference type="Proteomes" id="UP000011087"/>
    </source>
</evidence>
<name>L1JV92_GUITC</name>
<evidence type="ECO:0000313" key="2">
    <source>
        <dbReference type="EMBL" id="EKX52239.1"/>
    </source>
</evidence>